<proteinExistence type="predicted"/>
<dbReference type="InterPro" id="IPR002925">
    <property type="entry name" value="Dienelactn_hydro"/>
</dbReference>
<dbReference type="Gene3D" id="3.40.50.1820">
    <property type="entry name" value="alpha/beta hydrolase"/>
    <property type="match status" value="1"/>
</dbReference>
<evidence type="ECO:0000259" key="1">
    <source>
        <dbReference type="Pfam" id="PF01738"/>
    </source>
</evidence>
<dbReference type="InterPro" id="IPR029058">
    <property type="entry name" value="AB_hydrolase_fold"/>
</dbReference>
<dbReference type="InterPro" id="IPR051049">
    <property type="entry name" value="Dienelactone_hydrolase-like"/>
</dbReference>
<dbReference type="GO" id="GO:0016787">
    <property type="term" value="F:hydrolase activity"/>
    <property type="evidence" value="ECO:0007669"/>
    <property type="project" value="InterPro"/>
</dbReference>
<evidence type="ECO:0000313" key="2">
    <source>
        <dbReference type="EMBL" id="SVB14142.1"/>
    </source>
</evidence>
<accession>A0A382BLG0</accession>
<organism evidence="2">
    <name type="scientific">marine metagenome</name>
    <dbReference type="NCBI Taxonomy" id="408172"/>
    <lineage>
        <taxon>unclassified sequences</taxon>
        <taxon>metagenomes</taxon>
        <taxon>ecological metagenomes</taxon>
    </lineage>
</organism>
<dbReference type="Pfam" id="PF01738">
    <property type="entry name" value="DLH"/>
    <property type="match status" value="1"/>
</dbReference>
<dbReference type="SUPFAM" id="SSF53474">
    <property type="entry name" value="alpha/beta-Hydrolases"/>
    <property type="match status" value="1"/>
</dbReference>
<gene>
    <name evidence="2" type="ORF">METZ01_LOCUS166996</name>
</gene>
<feature type="domain" description="Dienelactone hydrolase" evidence="1">
    <location>
        <begin position="16"/>
        <end position="238"/>
    </location>
</feature>
<dbReference type="PANTHER" id="PTHR46623:SF10">
    <property type="entry name" value="CARBOXYMETHYLENEBUTENOLIDASE HOMOLOG"/>
    <property type="match status" value="1"/>
</dbReference>
<dbReference type="AlphaFoldDB" id="A0A382BLG0"/>
<protein>
    <recommendedName>
        <fullName evidence="1">Dienelactone hydrolase domain-containing protein</fullName>
    </recommendedName>
</protein>
<sequence length="242" mass="27421">MNEFFVDVKTPDGVMECFAVHPESEGPFPAVILYMDMPGIREELYEFTRKIANQGYFCLLPDMFYREGRIRFDLAKGREEIDKMFVVGATLNHEKVMRDTEGMLDYFDNQRNIEGPIGCIGYCMSGRYVVGAAGTFPNQFAAIASLYGVGIVTDQSDSPHLLAEKIKGELYLGFASEDPFVGPEVIPELKKTFDQHNVSHVVEVHPNTEHGFCFPGRPAYAEHAAEKVWDIVFDLFERKLKK</sequence>
<dbReference type="PANTHER" id="PTHR46623">
    <property type="entry name" value="CARBOXYMETHYLENEBUTENOLIDASE-RELATED"/>
    <property type="match status" value="1"/>
</dbReference>
<name>A0A382BLG0_9ZZZZ</name>
<reference evidence="2" key="1">
    <citation type="submission" date="2018-05" db="EMBL/GenBank/DDBJ databases">
        <authorList>
            <person name="Lanie J.A."/>
            <person name="Ng W.-L."/>
            <person name="Kazmierczak K.M."/>
            <person name="Andrzejewski T.M."/>
            <person name="Davidsen T.M."/>
            <person name="Wayne K.J."/>
            <person name="Tettelin H."/>
            <person name="Glass J.I."/>
            <person name="Rusch D."/>
            <person name="Podicherti R."/>
            <person name="Tsui H.-C.T."/>
            <person name="Winkler M.E."/>
        </authorList>
    </citation>
    <scope>NUCLEOTIDE SEQUENCE</scope>
</reference>
<dbReference type="EMBL" id="UINC01030181">
    <property type="protein sequence ID" value="SVB14142.1"/>
    <property type="molecule type" value="Genomic_DNA"/>
</dbReference>